<evidence type="ECO:0000313" key="3">
    <source>
        <dbReference type="Proteomes" id="UP000620327"/>
    </source>
</evidence>
<comment type="caution">
    <text evidence="2">The sequence shown here is derived from an EMBL/GenBank/DDBJ whole genome shotgun (WGS) entry which is preliminary data.</text>
</comment>
<evidence type="ECO:0000256" key="1">
    <source>
        <dbReference type="SAM" id="Phobius"/>
    </source>
</evidence>
<keyword evidence="1" id="KW-1133">Transmembrane helix</keyword>
<reference evidence="2" key="1">
    <citation type="submission" date="2020-08" db="EMBL/GenBank/DDBJ databases">
        <title>Genome public.</title>
        <authorList>
            <person name="Liu C."/>
            <person name="Sun Q."/>
        </authorList>
    </citation>
    <scope>NUCLEOTIDE SEQUENCE</scope>
    <source>
        <strain evidence="2">BX15</strain>
    </source>
</reference>
<dbReference type="RefSeq" id="WP_187013691.1">
    <property type="nucleotide sequence ID" value="NZ_JACOQI010000002.1"/>
</dbReference>
<sequence length="247" mass="26982">MKRTQKLVTWGIVILVVLVVLLMLVSNLRRSSRVVLPDTNTSAEGGGDLPAEGGALTVVEVTPETVQAAIETLHRPEAYSRTVTVEYLWTGGSGTIELSTAVSAPWTRVDRTLADGQVRHSITDGETTFIWYNGESEVYTGPAGAISADAEETIPTYEDVLALPQDHIVQADYRVVSDVRCIYAETAEDAWGYVQRYWVSVDTGLLVVAERLQKGETVYRMAALEADQTAPPAETFTLPDGTDLLHR</sequence>
<gene>
    <name evidence="2" type="ORF">H8Z83_03000</name>
</gene>
<accession>A0A923S6P6</accession>
<dbReference type="EMBL" id="JACOQI010000002">
    <property type="protein sequence ID" value="MBC5769313.1"/>
    <property type="molecule type" value="Genomic_DNA"/>
</dbReference>
<feature type="transmembrane region" description="Helical" evidence="1">
    <location>
        <begin position="7"/>
        <end position="25"/>
    </location>
</feature>
<evidence type="ECO:0000313" key="2">
    <source>
        <dbReference type="EMBL" id="MBC5769313.1"/>
    </source>
</evidence>
<keyword evidence="1" id="KW-0472">Membrane</keyword>
<dbReference type="Proteomes" id="UP000620327">
    <property type="component" value="Unassembled WGS sequence"/>
</dbReference>
<protein>
    <submittedName>
        <fullName evidence="2">Uncharacterized protein</fullName>
    </submittedName>
</protein>
<organism evidence="2 3">
    <name type="scientific">Dysosmobacter segnis</name>
    <dbReference type="NCBI Taxonomy" id="2763042"/>
    <lineage>
        <taxon>Bacteria</taxon>
        <taxon>Bacillati</taxon>
        <taxon>Bacillota</taxon>
        <taxon>Clostridia</taxon>
        <taxon>Eubacteriales</taxon>
        <taxon>Oscillospiraceae</taxon>
        <taxon>Dysosmobacter</taxon>
    </lineage>
</organism>
<name>A0A923S6P6_9FIRM</name>
<keyword evidence="3" id="KW-1185">Reference proteome</keyword>
<proteinExistence type="predicted"/>
<dbReference type="AlphaFoldDB" id="A0A923S6P6"/>
<keyword evidence="1" id="KW-0812">Transmembrane</keyword>